<evidence type="ECO:0000259" key="2">
    <source>
        <dbReference type="Pfam" id="PF00296"/>
    </source>
</evidence>
<dbReference type="InterPro" id="IPR036661">
    <property type="entry name" value="Luciferase-like_sf"/>
</dbReference>
<feature type="domain" description="Luciferase-like" evidence="2">
    <location>
        <begin position="21"/>
        <end position="119"/>
    </location>
</feature>
<dbReference type="Pfam" id="PF00296">
    <property type="entry name" value="Bac_luciferase"/>
    <property type="match status" value="2"/>
</dbReference>
<keyword evidence="4" id="KW-1185">Reference proteome</keyword>
<dbReference type="PANTHER" id="PTHR30137:SF6">
    <property type="entry name" value="LUCIFERASE-LIKE MONOOXYGENASE"/>
    <property type="match status" value="1"/>
</dbReference>
<dbReference type="PANTHER" id="PTHR30137">
    <property type="entry name" value="LUCIFERASE-LIKE MONOOXYGENASE"/>
    <property type="match status" value="1"/>
</dbReference>
<accession>A0A1N7EZB6</accession>
<dbReference type="Gene3D" id="3.20.20.30">
    <property type="entry name" value="Luciferase-like domain"/>
    <property type="match status" value="1"/>
</dbReference>
<dbReference type="EMBL" id="FTNT01000004">
    <property type="protein sequence ID" value="SIR93429.1"/>
    <property type="molecule type" value="Genomic_DNA"/>
</dbReference>
<gene>
    <name evidence="3" type="ORF">SAMN05445060_1668</name>
</gene>
<dbReference type="Proteomes" id="UP000186218">
    <property type="component" value="Unassembled WGS sequence"/>
</dbReference>
<feature type="compositionally biased region" description="Gly residues" evidence="1">
    <location>
        <begin position="135"/>
        <end position="146"/>
    </location>
</feature>
<evidence type="ECO:0000313" key="4">
    <source>
        <dbReference type="Proteomes" id="UP000186218"/>
    </source>
</evidence>
<protein>
    <submittedName>
        <fullName evidence="3">Luciferase family oxidoreductase, group 1</fullName>
    </submittedName>
</protein>
<dbReference type="InterPro" id="IPR050766">
    <property type="entry name" value="Bact_Lucif_Oxidored"/>
</dbReference>
<feature type="region of interest" description="Disordered" evidence="1">
    <location>
        <begin position="119"/>
        <end position="158"/>
    </location>
</feature>
<evidence type="ECO:0000313" key="3">
    <source>
        <dbReference type="EMBL" id="SIR93429.1"/>
    </source>
</evidence>
<organism evidence="3 4">
    <name type="scientific">Williamsia sterculiae</name>
    <dbReference type="NCBI Taxonomy" id="1344003"/>
    <lineage>
        <taxon>Bacteria</taxon>
        <taxon>Bacillati</taxon>
        <taxon>Actinomycetota</taxon>
        <taxon>Actinomycetes</taxon>
        <taxon>Mycobacteriales</taxon>
        <taxon>Nocardiaceae</taxon>
        <taxon>Williamsia</taxon>
    </lineage>
</organism>
<name>A0A1N7EZB6_9NOCA</name>
<dbReference type="STRING" id="1344003.SAMN05445060_1668"/>
<evidence type="ECO:0000256" key="1">
    <source>
        <dbReference type="SAM" id="MobiDB-lite"/>
    </source>
</evidence>
<proteinExistence type="predicted"/>
<dbReference type="RefSeq" id="WP_076478451.1">
    <property type="nucleotide sequence ID" value="NZ_FTNT01000004.1"/>
</dbReference>
<dbReference type="GO" id="GO:0016705">
    <property type="term" value="F:oxidoreductase activity, acting on paired donors, with incorporation or reduction of molecular oxygen"/>
    <property type="evidence" value="ECO:0007669"/>
    <property type="project" value="InterPro"/>
</dbReference>
<feature type="compositionally biased region" description="Low complexity" evidence="1">
    <location>
        <begin position="404"/>
        <end position="418"/>
    </location>
</feature>
<reference evidence="3 4" key="1">
    <citation type="submission" date="2017-01" db="EMBL/GenBank/DDBJ databases">
        <authorList>
            <person name="Mah S.A."/>
            <person name="Swanson W.J."/>
            <person name="Moy G.W."/>
            <person name="Vacquier V.D."/>
        </authorList>
    </citation>
    <scope>NUCLEOTIDE SEQUENCE [LARGE SCALE GENOMIC DNA]</scope>
    <source>
        <strain evidence="3 4">CPCC 203464</strain>
    </source>
</reference>
<sequence length="418" mass="42984">MTGSSAPPVPLSVLDLSPVVAGSTPAEALRHTVALAQHAEALGYHRFWLAEHHFVAVASSSTTTLLALVAAATERIRIGSAAVQLGHHTPASVVEAFGTIDALHPGRLDLGLGRSGQKRGEALAAARQSQVAGSNGSGSNGSGPNGSGSTPPSTPEHVVDGLLIPQSFPLEKLLGSPRIAASAAALQQPGAATPDFDAAVADILALLDGTFTVDGHPLSAVPGEHADVEVWIFGSSKGQSAQVAGARGLPFVANYHVSPATTLEAVEAYRAAFRPSDRLSQPYVVVSADVVVAEDTPTAEHLAATYGHWVHSIRAGGGAAPYPDPRTTGPLDDDQRAVVADRTRTQFVGDAGRVAERLQTLARVTGADELVITSVTHDADDRRRSHELLAREWGLVSASGRTTPSPAAPDSPAASGRS</sequence>
<feature type="region of interest" description="Disordered" evidence="1">
    <location>
        <begin position="395"/>
        <end position="418"/>
    </location>
</feature>
<feature type="domain" description="Luciferase-like" evidence="2">
    <location>
        <begin position="208"/>
        <end position="367"/>
    </location>
</feature>
<dbReference type="InterPro" id="IPR011251">
    <property type="entry name" value="Luciferase-like_dom"/>
</dbReference>
<dbReference type="AlphaFoldDB" id="A0A1N7EZB6"/>
<dbReference type="SUPFAM" id="SSF51679">
    <property type="entry name" value="Bacterial luciferase-like"/>
    <property type="match status" value="2"/>
</dbReference>
<dbReference type="GO" id="GO:0005829">
    <property type="term" value="C:cytosol"/>
    <property type="evidence" value="ECO:0007669"/>
    <property type="project" value="TreeGrafter"/>
</dbReference>